<dbReference type="AlphaFoldDB" id="A0A6C0C804"/>
<sequence length="232" mass="27434">MNQYAVVSWLLKQSFSPEISNFITWIYMIVLSSQKTKPGQTVFESPCGHLLKYVVKSKLKSFTCPLNKEIYLFERDMFDREFYYMFELSEPYIFLDLVEEYDHEYRDGINCGICNKVYYTSSVKSDMKAKIVCHCGKFVDKFPCKTCPKKRCRVPGCTDVNYEKMNTELCRDHYRCKTCKDPLSYDHYTPCHEGCCDGWIGSKCKKCKYEKSIDFEWSLLPILFPDLWQQTP</sequence>
<dbReference type="EMBL" id="MN739358">
    <property type="protein sequence ID" value="QHT00708.1"/>
    <property type="molecule type" value="Genomic_DNA"/>
</dbReference>
<name>A0A6C0C804_9ZZZZ</name>
<organism evidence="1">
    <name type="scientific">viral metagenome</name>
    <dbReference type="NCBI Taxonomy" id="1070528"/>
    <lineage>
        <taxon>unclassified sequences</taxon>
        <taxon>metagenomes</taxon>
        <taxon>organismal metagenomes</taxon>
    </lineage>
</organism>
<protein>
    <submittedName>
        <fullName evidence="1">Uncharacterized protein</fullName>
    </submittedName>
</protein>
<reference evidence="1" key="1">
    <citation type="journal article" date="2020" name="Nature">
        <title>Giant virus diversity and host interactions through global metagenomics.</title>
        <authorList>
            <person name="Schulz F."/>
            <person name="Roux S."/>
            <person name="Paez-Espino D."/>
            <person name="Jungbluth S."/>
            <person name="Walsh D.A."/>
            <person name="Denef V.J."/>
            <person name="McMahon K.D."/>
            <person name="Konstantinidis K.T."/>
            <person name="Eloe-Fadrosh E.A."/>
            <person name="Kyrpides N.C."/>
            <person name="Woyke T."/>
        </authorList>
    </citation>
    <scope>NUCLEOTIDE SEQUENCE</scope>
    <source>
        <strain evidence="1">GVMAG-M-3300020192-26</strain>
    </source>
</reference>
<accession>A0A6C0C804</accession>
<proteinExistence type="predicted"/>
<evidence type="ECO:0000313" key="1">
    <source>
        <dbReference type="EMBL" id="QHT00708.1"/>
    </source>
</evidence>